<organism evidence="1 2">
    <name type="scientific">Caerostris darwini</name>
    <dbReference type="NCBI Taxonomy" id="1538125"/>
    <lineage>
        <taxon>Eukaryota</taxon>
        <taxon>Metazoa</taxon>
        <taxon>Ecdysozoa</taxon>
        <taxon>Arthropoda</taxon>
        <taxon>Chelicerata</taxon>
        <taxon>Arachnida</taxon>
        <taxon>Araneae</taxon>
        <taxon>Araneomorphae</taxon>
        <taxon>Entelegynae</taxon>
        <taxon>Araneoidea</taxon>
        <taxon>Araneidae</taxon>
        <taxon>Caerostris</taxon>
    </lineage>
</organism>
<dbReference type="AlphaFoldDB" id="A0AAV4WTV6"/>
<reference evidence="1 2" key="1">
    <citation type="submission" date="2021-06" db="EMBL/GenBank/DDBJ databases">
        <title>Caerostris darwini draft genome.</title>
        <authorList>
            <person name="Kono N."/>
            <person name="Arakawa K."/>
        </authorList>
    </citation>
    <scope>NUCLEOTIDE SEQUENCE [LARGE SCALE GENOMIC DNA]</scope>
</reference>
<sequence length="89" mass="10570">MTMKDDYLFPMYRFIGRADSGSFVNRRVNLQKRNDSNKTSGKESEISLGVFFSFSLDWRRNKSICYFDNGEKELFKDEDGEEQPHNERI</sequence>
<comment type="caution">
    <text evidence="1">The sequence shown here is derived from an EMBL/GenBank/DDBJ whole genome shotgun (WGS) entry which is preliminary data.</text>
</comment>
<name>A0AAV4WTV6_9ARAC</name>
<keyword evidence="2" id="KW-1185">Reference proteome</keyword>
<dbReference type="Proteomes" id="UP001054837">
    <property type="component" value="Unassembled WGS sequence"/>
</dbReference>
<accession>A0AAV4WTV6</accession>
<proteinExistence type="predicted"/>
<gene>
    <name evidence="1" type="ORF">CDAR_519981</name>
</gene>
<evidence type="ECO:0000313" key="2">
    <source>
        <dbReference type="Proteomes" id="UP001054837"/>
    </source>
</evidence>
<protein>
    <submittedName>
        <fullName evidence="1">Uncharacterized protein</fullName>
    </submittedName>
</protein>
<dbReference type="EMBL" id="BPLQ01015035">
    <property type="protein sequence ID" value="GIY85366.1"/>
    <property type="molecule type" value="Genomic_DNA"/>
</dbReference>
<evidence type="ECO:0000313" key="1">
    <source>
        <dbReference type="EMBL" id="GIY85366.1"/>
    </source>
</evidence>